<sequence length="115" mass="13299">MNSRFLSHGKIAVKAYYIPRRIKFRNMAVVRRGADSGICQKCITRHYSVWRLLCLLSINGTPLISERHNLERDTFLNARQAHGTEVKLEEGRRGKVCLEPANAMQCAEEREELDR</sequence>
<evidence type="ECO:0000313" key="2">
    <source>
        <dbReference type="Proteomes" id="UP001066276"/>
    </source>
</evidence>
<reference evidence="1" key="1">
    <citation type="journal article" date="2022" name="bioRxiv">
        <title>Sequencing and chromosome-scale assembly of the giantPleurodeles waltlgenome.</title>
        <authorList>
            <person name="Brown T."/>
            <person name="Elewa A."/>
            <person name="Iarovenko S."/>
            <person name="Subramanian E."/>
            <person name="Araus A.J."/>
            <person name="Petzold A."/>
            <person name="Susuki M."/>
            <person name="Suzuki K.-i.T."/>
            <person name="Hayashi T."/>
            <person name="Toyoda A."/>
            <person name="Oliveira C."/>
            <person name="Osipova E."/>
            <person name="Leigh N.D."/>
            <person name="Simon A."/>
            <person name="Yun M.H."/>
        </authorList>
    </citation>
    <scope>NUCLEOTIDE SEQUENCE</scope>
    <source>
        <strain evidence="1">20211129_DDA</strain>
        <tissue evidence="1">Liver</tissue>
    </source>
</reference>
<name>A0AAV7WNN3_PLEWA</name>
<dbReference type="EMBL" id="JANPWB010000001">
    <property type="protein sequence ID" value="KAJ1215570.1"/>
    <property type="molecule type" value="Genomic_DNA"/>
</dbReference>
<proteinExistence type="predicted"/>
<comment type="caution">
    <text evidence="1">The sequence shown here is derived from an EMBL/GenBank/DDBJ whole genome shotgun (WGS) entry which is preliminary data.</text>
</comment>
<evidence type="ECO:0000313" key="1">
    <source>
        <dbReference type="EMBL" id="KAJ1215570.1"/>
    </source>
</evidence>
<gene>
    <name evidence="1" type="ORF">NDU88_003178</name>
</gene>
<dbReference type="Proteomes" id="UP001066276">
    <property type="component" value="Chromosome 1_1"/>
</dbReference>
<protein>
    <submittedName>
        <fullName evidence="1">Uncharacterized protein</fullName>
    </submittedName>
</protein>
<organism evidence="1 2">
    <name type="scientific">Pleurodeles waltl</name>
    <name type="common">Iberian ribbed newt</name>
    <dbReference type="NCBI Taxonomy" id="8319"/>
    <lineage>
        <taxon>Eukaryota</taxon>
        <taxon>Metazoa</taxon>
        <taxon>Chordata</taxon>
        <taxon>Craniata</taxon>
        <taxon>Vertebrata</taxon>
        <taxon>Euteleostomi</taxon>
        <taxon>Amphibia</taxon>
        <taxon>Batrachia</taxon>
        <taxon>Caudata</taxon>
        <taxon>Salamandroidea</taxon>
        <taxon>Salamandridae</taxon>
        <taxon>Pleurodelinae</taxon>
        <taxon>Pleurodeles</taxon>
    </lineage>
</organism>
<dbReference type="AlphaFoldDB" id="A0AAV7WNN3"/>
<keyword evidence="2" id="KW-1185">Reference proteome</keyword>
<accession>A0AAV7WNN3</accession>